<organism evidence="1 2">
    <name type="scientific">Nostoc sphaeroides CCNUC1</name>
    <dbReference type="NCBI Taxonomy" id="2653204"/>
    <lineage>
        <taxon>Bacteria</taxon>
        <taxon>Bacillati</taxon>
        <taxon>Cyanobacteriota</taxon>
        <taxon>Cyanophyceae</taxon>
        <taxon>Nostocales</taxon>
        <taxon>Nostocaceae</taxon>
        <taxon>Nostoc</taxon>
    </lineage>
</organism>
<sequence>MGRNILKISTVGGITFPEVAAIKFSAATMDLANSLSSPRD</sequence>
<dbReference type="KEGG" id="nsh:GXM_05560"/>
<dbReference type="Proteomes" id="UP000326678">
    <property type="component" value="Chromosome Gxm1"/>
</dbReference>
<keyword evidence="2" id="KW-1185">Reference proteome</keyword>
<dbReference type="AlphaFoldDB" id="A0A5P8W5R9"/>
<evidence type="ECO:0000313" key="1">
    <source>
        <dbReference type="EMBL" id="QFS48068.1"/>
    </source>
</evidence>
<gene>
    <name evidence="1" type="ORF">GXM_05560</name>
</gene>
<accession>A0A5P8W5R9</accession>
<dbReference type="EMBL" id="CP045226">
    <property type="protein sequence ID" value="QFS48068.1"/>
    <property type="molecule type" value="Genomic_DNA"/>
</dbReference>
<name>A0A5P8W5R9_9NOSO</name>
<protein>
    <submittedName>
        <fullName evidence="1">Uncharacterized protein</fullName>
    </submittedName>
</protein>
<proteinExistence type="predicted"/>
<evidence type="ECO:0000313" key="2">
    <source>
        <dbReference type="Proteomes" id="UP000326678"/>
    </source>
</evidence>
<reference evidence="1 2" key="1">
    <citation type="submission" date="2019-10" db="EMBL/GenBank/DDBJ databases">
        <title>Genomic and transcriptomic insights into the perfect genentic adaptation of a filamentous nitrogen-fixing cyanobacterium to rice fields.</title>
        <authorList>
            <person name="Chen Z."/>
        </authorList>
    </citation>
    <scope>NUCLEOTIDE SEQUENCE [LARGE SCALE GENOMIC DNA]</scope>
    <source>
        <strain evidence="1">CCNUC1</strain>
    </source>
</reference>